<gene>
    <name evidence="6" type="ORF">GIW81_00495</name>
</gene>
<dbReference type="Proteomes" id="UP000440694">
    <property type="component" value="Unassembled WGS sequence"/>
</dbReference>
<dbReference type="AlphaFoldDB" id="A0A6I3KEU0"/>
<sequence length="220" mass="23496">MRRRRPSTYFSPAWCLSQPYTCGTPPTLSHCRSSEGSAVEISPKLAITLNALALYAISAVLAVAFYWQFAYGELPCPLCMLQRASFSALAVGPVLAIRHGPKPQHYGLTILAALMGASIAARQILLHIMPGDPGFGSLLLGMHFYTWAFLAFVAAILAAAVMLTFGGQFAATERPPRLGTLEKGAVWLVIGLTAMNAASALAECGFGSCPANPVRYELFN</sequence>
<dbReference type="GO" id="GO:0006457">
    <property type="term" value="P:protein folding"/>
    <property type="evidence" value="ECO:0007669"/>
    <property type="project" value="InterPro"/>
</dbReference>
<reference evidence="6 7" key="1">
    <citation type="submission" date="2019-11" db="EMBL/GenBank/DDBJ databases">
        <title>Identification of a novel strain.</title>
        <authorList>
            <person name="Xu Q."/>
            <person name="Wang G."/>
        </authorList>
    </citation>
    <scope>NUCLEOTIDE SEQUENCE [LARGE SCALE GENOMIC DNA]</scope>
    <source>
        <strain evidence="7">xq</strain>
    </source>
</reference>
<evidence type="ECO:0000256" key="1">
    <source>
        <dbReference type="ARBA" id="ARBA00004141"/>
    </source>
</evidence>
<feature type="transmembrane region" description="Helical" evidence="5">
    <location>
        <begin position="80"/>
        <end position="97"/>
    </location>
</feature>
<evidence type="ECO:0000256" key="2">
    <source>
        <dbReference type="ARBA" id="ARBA00022692"/>
    </source>
</evidence>
<feature type="transmembrane region" description="Helical" evidence="5">
    <location>
        <begin position="185"/>
        <end position="202"/>
    </location>
</feature>
<dbReference type="Pfam" id="PF02600">
    <property type="entry name" value="DsbB"/>
    <property type="match status" value="1"/>
</dbReference>
<dbReference type="GO" id="GO:0015035">
    <property type="term" value="F:protein-disulfide reductase activity"/>
    <property type="evidence" value="ECO:0007669"/>
    <property type="project" value="InterPro"/>
</dbReference>
<dbReference type="InterPro" id="IPR023380">
    <property type="entry name" value="DsbB-like_sf"/>
</dbReference>
<comment type="caution">
    <text evidence="6">The sequence shown here is derived from an EMBL/GenBank/DDBJ whole genome shotgun (WGS) entry which is preliminary data.</text>
</comment>
<keyword evidence="2 5" id="KW-0812">Transmembrane</keyword>
<protein>
    <submittedName>
        <fullName evidence="6">Disulfide bond formation protein B</fullName>
    </submittedName>
</protein>
<comment type="subcellular location">
    <subcellularLocation>
        <location evidence="1">Membrane</location>
        <topology evidence="1">Multi-pass membrane protein</topology>
    </subcellularLocation>
</comment>
<evidence type="ECO:0000313" key="6">
    <source>
        <dbReference type="EMBL" id="MTD92809.1"/>
    </source>
</evidence>
<dbReference type="Gene3D" id="1.20.1550.10">
    <property type="entry name" value="DsbB-like"/>
    <property type="match status" value="1"/>
</dbReference>
<keyword evidence="7" id="KW-1185">Reference proteome</keyword>
<dbReference type="GO" id="GO:0016020">
    <property type="term" value="C:membrane"/>
    <property type="evidence" value="ECO:0007669"/>
    <property type="project" value="UniProtKB-SubCell"/>
</dbReference>
<accession>A0A6I3KEU0</accession>
<proteinExistence type="predicted"/>
<keyword evidence="3 5" id="KW-1133">Transmembrane helix</keyword>
<feature type="transmembrane region" description="Helical" evidence="5">
    <location>
        <begin position="145"/>
        <end position="165"/>
    </location>
</feature>
<evidence type="ECO:0000256" key="4">
    <source>
        <dbReference type="ARBA" id="ARBA00023136"/>
    </source>
</evidence>
<feature type="transmembrane region" description="Helical" evidence="5">
    <location>
        <begin position="47"/>
        <end position="68"/>
    </location>
</feature>
<dbReference type="EMBL" id="WMBQ01000001">
    <property type="protein sequence ID" value="MTD92809.1"/>
    <property type="molecule type" value="Genomic_DNA"/>
</dbReference>
<evidence type="ECO:0000313" key="7">
    <source>
        <dbReference type="Proteomes" id="UP000440694"/>
    </source>
</evidence>
<organism evidence="6 7">
    <name type="scientific">Hyphomicrobium album</name>
    <dbReference type="NCBI Taxonomy" id="2665159"/>
    <lineage>
        <taxon>Bacteria</taxon>
        <taxon>Pseudomonadati</taxon>
        <taxon>Pseudomonadota</taxon>
        <taxon>Alphaproteobacteria</taxon>
        <taxon>Hyphomicrobiales</taxon>
        <taxon>Hyphomicrobiaceae</taxon>
        <taxon>Hyphomicrobium</taxon>
    </lineage>
</organism>
<dbReference type="InterPro" id="IPR003752">
    <property type="entry name" value="DiS_bond_form_DsbB/BdbC"/>
</dbReference>
<evidence type="ECO:0000256" key="3">
    <source>
        <dbReference type="ARBA" id="ARBA00022989"/>
    </source>
</evidence>
<feature type="transmembrane region" description="Helical" evidence="5">
    <location>
        <begin position="106"/>
        <end position="125"/>
    </location>
</feature>
<dbReference type="SUPFAM" id="SSF158442">
    <property type="entry name" value="DsbB-like"/>
    <property type="match status" value="1"/>
</dbReference>
<keyword evidence="4 5" id="KW-0472">Membrane</keyword>
<name>A0A6I3KEU0_9HYPH</name>
<evidence type="ECO:0000256" key="5">
    <source>
        <dbReference type="SAM" id="Phobius"/>
    </source>
</evidence>